<proteinExistence type="predicted"/>
<accession>A0AAE9Z933</accession>
<dbReference type="RefSeq" id="WP_152647060.1">
    <property type="nucleotide sequence ID" value="NZ_CP059734.1"/>
</dbReference>
<reference evidence="1 2" key="2">
    <citation type="journal article" date="2022" name="Mar. Drugs">
        <title>Bioassay-Guided Fractionation Leads to the Detection of Cholic Acid Generated by the Rare Thalassomonas sp.</title>
        <authorList>
            <person name="Pheiffer F."/>
            <person name="Schneider Y.K."/>
            <person name="Hansen E.H."/>
            <person name="Andersen J.H."/>
            <person name="Isaksson J."/>
            <person name="Busche T."/>
            <person name="R C."/>
            <person name="Kalinowski J."/>
            <person name="Zyl L.V."/>
            <person name="Trindade M."/>
        </authorList>
    </citation>
    <scope>NUCLEOTIDE SEQUENCE [LARGE SCALE GENOMIC DNA]</scope>
    <source>
        <strain evidence="1 2">XOM25</strain>
    </source>
</reference>
<evidence type="ECO:0008006" key="3">
    <source>
        <dbReference type="Google" id="ProtNLM"/>
    </source>
</evidence>
<keyword evidence="2" id="KW-1185">Reference proteome</keyword>
<organism evidence="1 2">
    <name type="scientific">Thalassomonas viridans</name>
    <dbReference type="NCBI Taxonomy" id="137584"/>
    <lineage>
        <taxon>Bacteria</taxon>
        <taxon>Pseudomonadati</taxon>
        <taxon>Pseudomonadota</taxon>
        <taxon>Gammaproteobacteria</taxon>
        <taxon>Alteromonadales</taxon>
        <taxon>Colwelliaceae</taxon>
        <taxon>Thalassomonas</taxon>
    </lineage>
</organism>
<dbReference type="KEGG" id="tvd:SG34_030070"/>
<dbReference type="EMBL" id="CP059734">
    <property type="protein sequence ID" value="WDE09026.1"/>
    <property type="molecule type" value="Genomic_DNA"/>
</dbReference>
<name>A0AAE9Z933_9GAMM</name>
<evidence type="ECO:0000313" key="1">
    <source>
        <dbReference type="EMBL" id="WDE09026.1"/>
    </source>
</evidence>
<gene>
    <name evidence="1" type="ORF">SG34_030070</name>
</gene>
<reference evidence="1 2" key="1">
    <citation type="journal article" date="2015" name="Genome Announc.">
        <title>Draft Genome Sequences of Marine Isolates of Thalassomonas viridans and Thalassomonas actiniarum.</title>
        <authorList>
            <person name="Olonade I."/>
            <person name="van Zyl L.J."/>
            <person name="Trindade M."/>
        </authorList>
    </citation>
    <scope>NUCLEOTIDE SEQUENCE [LARGE SCALE GENOMIC DNA]</scope>
    <source>
        <strain evidence="1 2">XOM25</strain>
    </source>
</reference>
<dbReference type="Proteomes" id="UP000032352">
    <property type="component" value="Chromosome pTvir"/>
</dbReference>
<dbReference type="PROSITE" id="PS51257">
    <property type="entry name" value="PROKAR_LIPOPROTEIN"/>
    <property type="match status" value="1"/>
</dbReference>
<sequence>MPKQLLLLILPILLFSCYNKWQELDLYAGKISCDDSKTMIIRRAASYQADVLFDDATGSVQVSKGVETVVIQFNKQDKITQVSVFEIEVTFFGLHRRQLTPYILLNCHATNKS</sequence>
<dbReference type="AlphaFoldDB" id="A0AAE9Z933"/>
<protein>
    <recommendedName>
        <fullName evidence="3">Lipoprotein</fullName>
    </recommendedName>
</protein>
<evidence type="ECO:0000313" key="2">
    <source>
        <dbReference type="Proteomes" id="UP000032352"/>
    </source>
</evidence>